<comment type="function">
    <text evidence="9">Ligand for members of the frizzled family of seven transmembrane receptors.</text>
</comment>
<evidence type="ECO:0000256" key="2">
    <source>
        <dbReference type="ARBA" id="ARBA00005683"/>
    </source>
</evidence>
<evidence type="ECO:0000256" key="3">
    <source>
        <dbReference type="ARBA" id="ARBA00022473"/>
    </source>
</evidence>
<evidence type="ECO:0000313" key="11">
    <source>
        <dbReference type="EMBL" id="CAL1538800.1"/>
    </source>
</evidence>
<dbReference type="CDD" id="cd19343">
    <property type="entry name" value="Wnt_Wnt11"/>
    <property type="match status" value="1"/>
</dbReference>
<organism evidence="11 12">
    <name type="scientific">Lymnaea stagnalis</name>
    <name type="common">Great pond snail</name>
    <name type="synonym">Helix stagnalis</name>
    <dbReference type="NCBI Taxonomy" id="6523"/>
    <lineage>
        <taxon>Eukaryota</taxon>
        <taxon>Metazoa</taxon>
        <taxon>Spiralia</taxon>
        <taxon>Lophotrochozoa</taxon>
        <taxon>Mollusca</taxon>
        <taxon>Gastropoda</taxon>
        <taxon>Heterobranchia</taxon>
        <taxon>Euthyneura</taxon>
        <taxon>Panpulmonata</taxon>
        <taxon>Hygrophila</taxon>
        <taxon>Lymnaeoidea</taxon>
        <taxon>Lymnaeidae</taxon>
        <taxon>Lymnaea</taxon>
    </lineage>
</organism>
<dbReference type="GO" id="GO:0005615">
    <property type="term" value="C:extracellular space"/>
    <property type="evidence" value="ECO:0007669"/>
    <property type="project" value="TreeGrafter"/>
</dbReference>
<dbReference type="PANTHER" id="PTHR12027:SF102">
    <property type="entry name" value="PROTEIN WNT"/>
    <property type="match status" value="1"/>
</dbReference>
<feature type="chain" id="PRO_5043584492" description="Protein Wnt" evidence="10">
    <location>
        <begin position="26"/>
        <end position="356"/>
    </location>
</feature>
<dbReference type="Pfam" id="PF00110">
    <property type="entry name" value="wnt"/>
    <property type="match status" value="1"/>
</dbReference>
<evidence type="ECO:0000256" key="6">
    <source>
        <dbReference type="ARBA" id="ARBA00022687"/>
    </source>
</evidence>
<comment type="similarity">
    <text evidence="2 9">Belongs to the Wnt family.</text>
</comment>
<dbReference type="InterPro" id="IPR018161">
    <property type="entry name" value="Wnt_CS"/>
</dbReference>
<keyword evidence="5" id="KW-0272">Extracellular matrix</keyword>
<dbReference type="GO" id="GO:0045165">
    <property type="term" value="P:cell fate commitment"/>
    <property type="evidence" value="ECO:0007669"/>
    <property type="project" value="TreeGrafter"/>
</dbReference>
<comment type="caution">
    <text evidence="11">The sequence shown here is derived from an EMBL/GenBank/DDBJ whole genome shotgun (WGS) entry which is preliminary data.</text>
</comment>
<dbReference type="InterPro" id="IPR005817">
    <property type="entry name" value="Wnt"/>
</dbReference>
<sequence length="356" mass="39715">MRPPNLCTVLRMVLVLLLCAERCVAVKWLALYRIKQRPWDTAKNCSKSSGLLPRQIKLCKDNLDLMPTVVHSALVSVETCQKQFSDRRWNCSSILRVPTLANDLVRGTREQAYVYGITSSALVHSISRACSIGVTTKCSCGALPSTSSTDTFKWGGCGDDVQFGLLFGETFTDATLTNKVGRDKSSKKAMMNRHNFRSGRQVVADSITRACKCHGVSGSCSIMTCWRALPSFDTIGTMLKDRYALAVEVKRKRKKKETVLVPIHKTKTSFKEDELVYYEKSPDYCSPDEKTGSVGTGGRLCEARGRGPGNCESMCCGRGHDNFTMEVSERCECKYIWCCYVKCKTCVKMLKLSQCR</sequence>
<dbReference type="Gene3D" id="3.30.2460.20">
    <property type="match status" value="1"/>
</dbReference>
<comment type="subcellular location">
    <subcellularLocation>
        <location evidence="1 9">Secreted</location>
        <location evidence="1 9">Extracellular space</location>
        <location evidence="1 9">Extracellular matrix</location>
    </subcellularLocation>
</comment>
<evidence type="ECO:0000313" key="12">
    <source>
        <dbReference type="Proteomes" id="UP001497497"/>
    </source>
</evidence>
<gene>
    <name evidence="11" type="ORF">GSLYS_00012621001</name>
</gene>
<dbReference type="FunFam" id="3.30.2460.20:FF:000001">
    <property type="entry name" value="Wnt homolog"/>
    <property type="match status" value="1"/>
</dbReference>
<dbReference type="GO" id="GO:0060070">
    <property type="term" value="P:canonical Wnt signaling pathway"/>
    <property type="evidence" value="ECO:0007669"/>
    <property type="project" value="TreeGrafter"/>
</dbReference>
<dbReference type="PRINTS" id="PR01349">
    <property type="entry name" value="WNTPROTEIN"/>
</dbReference>
<protein>
    <recommendedName>
        <fullName evidence="9">Protein Wnt</fullName>
    </recommendedName>
</protein>
<dbReference type="InterPro" id="IPR043158">
    <property type="entry name" value="Wnt_C"/>
</dbReference>
<evidence type="ECO:0000256" key="4">
    <source>
        <dbReference type="ARBA" id="ARBA00022525"/>
    </source>
</evidence>
<reference evidence="11 12" key="1">
    <citation type="submission" date="2024-04" db="EMBL/GenBank/DDBJ databases">
        <authorList>
            <consortium name="Genoscope - CEA"/>
            <person name="William W."/>
        </authorList>
    </citation>
    <scope>NUCLEOTIDE SEQUENCE [LARGE SCALE GENOMIC DNA]</scope>
</reference>
<proteinExistence type="inferred from homology"/>
<dbReference type="SMART" id="SM00097">
    <property type="entry name" value="WNT1"/>
    <property type="match status" value="1"/>
</dbReference>
<evidence type="ECO:0000256" key="8">
    <source>
        <dbReference type="ARBA" id="ARBA00023288"/>
    </source>
</evidence>
<evidence type="ECO:0000256" key="5">
    <source>
        <dbReference type="ARBA" id="ARBA00022530"/>
    </source>
</evidence>
<keyword evidence="8" id="KW-0449">Lipoprotein</keyword>
<dbReference type="PANTHER" id="PTHR12027">
    <property type="entry name" value="WNT RELATED"/>
    <property type="match status" value="1"/>
</dbReference>
<evidence type="ECO:0000256" key="10">
    <source>
        <dbReference type="SAM" id="SignalP"/>
    </source>
</evidence>
<dbReference type="GO" id="GO:0030182">
    <property type="term" value="P:neuron differentiation"/>
    <property type="evidence" value="ECO:0007669"/>
    <property type="project" value="TreeGrafter"/>
</dbReference>
<dbReference type="GO" id="GO:0005109">
    <property type="term" value="F:frizzled binding"/>
    <property type="evidence" value="ECO:0007669"/>
    <property type="project" value="TreeGrafter"/>
</dbReference>
<keyword evidence="6 9" id="KW-0879">Wnt signaling pathway</keyword>
<keyword evidence="12" id="KW-1185">Reference proteome</keyword>
<dbReference type="EMBL" id="CAXITT010000313">
    <property type="protein sequence ID" value="CAL1538800.1"/>
    <property type="molecule type" value="Genomic_DNA"/>
</dbReference>
<dbReference type="Proteomes" id="UP001497497">
    <property type="component" value="Unassembled WGS sequence"/>
</dbReference>
<evidence type="ECO:0000256" key="1">
    <source>
        <dbReference type="ARBA" id="ARBA00004498"/>
    </source>
</evidence>
<evidence type="ECO:0000256" key="9">
    <source>
        <dbReference type="RuleBase" id="RU003500"/>
    </source>
</evidence>
<accession>A0AAV2I2C3</accession>
<name>A0AAV2I2C3_LYMST</name>
<feature type="signal peptide" evidence="10">
    <location>
        <begin position="1"/>
        <end position="25"/>
    </location>
</feature>
<dbReference type="PROSITE" id="PS00246">
    <property type="entry name" value="WNT1"/>
    <property type="match status" value="1"/>
</dbReference>
<dbReference type="AlphaFoldDB" id="A0AAV2I2C3"/>
<evidence type="ECO:0000256" key="7">
    <source>
        <dbReference type="ARBA" id="ARBA00023157"/>
    </source>
</evidence>
<keyword evidence="10" id="KW-0732">Signal</keyword>
<dbReference type="GO" id="GO:0005125">
    <property type="term" value="F:cytokine activity"/>
    <property type="evidence" value="ECO:0007669"/>
    <property type="project" value="TreeGrafter"/>
</dbReference>
<keyword evidence="4" id="KW-0964">Secreted</keyword>
<keyword evidence="7" id="KW-1015">Disulfide bond</keyword>
<keyword evidence="3 9" id="KW-0217">Developmental protein</keyword>